<reference evidence="2 3" key="1">
    <citation type="submission" date="2023-09" db="EMBL/GenBank/DDBJ databases">
        <title>Microbial mechanism of fulvic acid promoting antimony reduction mineralization in rice fields.</title>
        <authorList>
            <person name="Chen G."/>
            <person name="Lan J."/>
        </authorList>
    </citation>
    <scope>NUCLEOTIDE SEQUENCE [LARGE SCALE GENOMIC DNA]</scope>
    <source>
        <strain evidence="2 3">PS1</strain>
    </source>
</reference>
<keyword evidence="3" id="KW-1185">Reference proteome</keyword>
<dbReference type="RefSeq" id="WP_311076115.1">
    <property type="nucleotide sequence ID" value="NZ_CP134494.1"/>
</dbReference>
<feature type="compositionally biased region" description="Basic and acidic residues" evidence="1">
    <location>
        <begin position="77"/>
        <end position="89"/>
    </location>
</feature>
<sequence>MDNQDLVKMIQHLNEKMDSMQKNEYHFHIDKLTVEHLQLEELAYHLEKIDIKELSGMMNLGNMFSPDLKTVKSQSKKPFEKKSDNERDQPPNISSKHQDEKRDEPALSVVINGKEIFPNGGRS</sequence>
<gene>
    <name evidence="2" type="ORF">RH061_11195</name>
</gene>
<feature type="region of interest" description="Disordered" evidence="1">
    <location>
        <begin position="64"/>
        <end position="123"/>
    </location>
</feature>
<evidence type="ECO:0000313" key="3">
    <source>
        <dbReference type="Proteomes" id="UP001303324"/>
    </source>
</evidence>
<proteinExistence type="predicted"/>
<evidence type="ECO:0000256" key="1">
    <source>
        <dbReference type="SAM" id="MobiDB-lite"/>
    </source>
</evidence>
<dbReference type="EMBL" id="CP134494">
    <property type="protein sequence ID" value="WNF25008.1"/>
    <property type="molecule type" value="Genomic_DNA"/>
</dbReference>
<organism evidence="2 3">
    <name type="scientific">Mesobacillus jeotgali</name>
    <dbReference type="NCBI Taxonomy" id="129985"/>
    <lineage>
        <taxon>Bacteria</taxon>
        <taxon>Bacillati</taxon>
        <taxon>Bacillota</taxon>
        <taxon>Bacilli</taxon>
        <taxon>Bacillales</taxon>
        <taxon>Bacillaceae</taxon>
        <taxon>Mesobacillus</taxon>
    </lineage>
</organism>
<dbReference type="Proteomes" id="UP001303324">
    <property type="component" value="Chromosome"/>
</dbReference>
<evidence type="ECO:0000313" key="2">
    <source>
        <dbReference type="EMBL" id="WNF25008.1"/>
    </source>
</evidence>
<name>A0ABY9VMN1_9BACI</name>
<feature type="compositionally biased region" description="Basic and acidic residues" evidence="1">
    <location>
        <begin position="96"/>
        <end position="105"/>
    </location>
</feature>
<protein>
    <submittedName>
        <fullName evidence="2">Uncharacterized protein</fullName>
    </submittedName>
</protein>
<accession>A0ABY9VMN1</accession>